<sequence length="40" mass="4666">MEVYSNSKEGRYSEIRVYLPGEEVNLIDFKLAVNDVFILD</sequence>
<comment type="caution">
    <text evidence="1">The sequence shown here is derived from an EMBL/GenBank/DDBJ whole genome shotgun (WGS) entry which is preliminary data.</text>
</comment>
<gene>
    <name evidence="1" type="ORF">ADIS_3135</name>
</gene>
<evidence type="ECO:0000313" key="1">
    <source>
        <dbReference type="EMBL" id="EON76685.1"/>
    </source>
</evidence>
<accession>R7ZRD4</accession>
<proteinExistence type="predicted"/>
<evidence type="ECO:0000313" key="2">
    <source>
        <dbReference type="Proteomes" id="UP000013909"/>
    </source>
</evidence>
<dbReference type="AlphaFoldDB" id="R7ZRD4"/>
<keyword evidence="2" id="KW-1185">Reference proteome</keyword>
<dbReference type="Proteomes" id="UP000013909">
    <property type="component" value="Unassembled WGS sequence"/>
</dbReference>
<organism evidence="1 2">
    <name type="scientific">Lunatimonas lonarensis</name>
    <dbReference type="NCBI Taxonomy" id="1232681"/>
    <lineage>
        <taxon>Bacteria</taxon>
        <taxon>Pseudomonadati</taxon>
        <taxon>Bacteroidota</taxon>
        <taxon>Cytophagia</taxon>
        <taxon>Cytophagales</taxon>
        <taxon>Cyclobacteriaceae</taxon>
    </lineage>
</organism>
<reference evidence="1 2" key="1">
    <citation type="submission" date="2013-02" db="EMBL/GenBank/DDBJ databases">
        <title>A novel strain isolated from Lonar lake, Maharashtra, India.</title>
        <authorList>
            <person name="Singh A."/>
        </authorList>
    </citation>
    <scope>NUCLEOTIDE SEQUENCE [LARGE SCALE GENOMIC DNA]</scope>
    <source>
        <strain evidence="1 2">AK24</strain>
    </source>
</reference>
<dbReference type="EMBL" id="AQHR01000085">
    <property type="protein sequence ID" value="EON76685.1"/>
    <property type="molecule type" value="Genomic_DNA"/>
</dbReference>
<name>R7ZRD4_9BACT</name>
<protein>
    <submittedName>
        <fullName evidence="1">Uncharacterized protein</fullName>
    </submittedName>
</protein>